<gene>
    <name evidence="3" type="ORF">PIECOFPK_02222</name>
</gene>
<protein>
    <recommendedName>
        <fullName evidence="2">DUF4468 domain-containing protein</fullName>
    </recommendedName>
</protein>
<keyword evidence="4" id="KW-1185">Reference proteome</keyword>
<feature type="signal peptide" evidence="1">
    <location>
        <begin position="1"/>
        <end position="19"/>
    </location>
</feature>
<dbReference type="EMBL" id="CP144143">
    <property type="protein sequence ID" value="WWC84485.1"/>
    <property type="molecule type" value="Genomic_DNA"/>
</dbReference>
<keyword evidence="1" id="KW-0732">Signal</keyword>
<dbReference type="Proteomes" id="UP001321305">
    <property type="component" value="Chromosome"/>
</dbReference>
<evidence type="ECO:0000313" key="3">
    <source>
        <dbReference type="EMBL" id="WWC84485.1"/>
    </source>
</evidence>
<evidence type="ECO:0000313" key="4">
    <source>
        <dbReference type="Proteomes" id="UP001321305"/>
    </source>
</evidence>
<proteinExistence type="predicted"/>
<feature type="domain" description="DUF4468" evidence="2">
    <location>
        <begin position="48"/>
        <end position="126"/>
    </location>
</feature>
<evidence type="ECO:0000256" key="1">
    <source>
        <dbReference type="SAM" id="SignalP"/>
    </source>
</evidence>
<sequence length="192" mass="22058">MKNTLFASILILISTTAFGFTVKENEILIPFDSTSNSYAYIGVVEFDSSANYLYQKSKQWLIDKYLNNNFDLDNPKEKLIKKGSFDIVSTMNAGMGVKFPYNYTVNFSIVLEFKDGRYKYTLSNIKLSQNAEGTTTEQSIENFILSSDEMGLGKRKMEKFIVQTCNLIHEEFTQFIKEMNSAIQSNNNKNDW</sequence>
<reference evidence="4" key="1">
    <citation type="submission" date="2024-01" db="EMBL/GenBank/DDBJ databases">
        <title>Mycovorax composti gen. nov. sp. nov., a member of the family Chitinophagaceae isolated from button mushroom compost.</title>
        <authorList>
            <person name="Thai M."/>
            <person name="Bell T.L."/>
            <person name="Kertesz M.A."/>
        </authorList>
    </citation>
    <scope>NUCLEOTIDE SEQUENCE [LARGE SCALE GENOMIC DNA]</scope>
    <source>
        <strain evidence="4">C216</strain>
    </source>
</reference>
<feature type="chain" id="PRO_5047275048" description="DUF4468 domain-containing protein" evidence="1">
    <location>
        <begin position="20"/>
        <end position="192"/>
    </location>
</feature>
<dbReference type="InterPro" id="IPR027823">
    <property type="entry name" value="DUF4468"/>
</dbReference>
<evidence type="ECO:0000259" key="2">
    <source>
        <dbReference type="Pfam" id="PF14730"/>
    </source>
</evidence>
<name>A0ABZ2EM39_9BACT</name>
<dbReference type="Gene3D" id="3.30.530.80">
    <property type="match status" value="1"/>
</dbReference>
<organism evidence="3 4">
    <name type="scientific">Mycovorax composti</name>
    <dbReference type="NCBI Taxonomy" id="2962693"/>
    <lineage>
        <taxon>Bacteria</taxon>
        <taxon>Pseudomonadati</taxon>
        <taxon>Bacteroidota</taxon>
        <taxon>Chitinophagia</taxon>
        <taxon>Chitinophagales</taxon>
        <taxon>Chitinophagaceae</taxon>
        <taxon>Mycovorax</taxon>
    </lineage>
</organism>
<dbReference type="Pfam" id="PF14730">
    <property type="entry name" value="DUF4468"/>
    <property type="match status" value="1"/>
</dbReference>
<accession>A0ABZ2EM39</accession>